<protein>
    <submittedName>
        <fullName evidence="3">N-acetylmuramoyl-L-alanine amidase</fullName>
    </submittedName>
</protein>
<dbReference type="InterPro" id="IPR002502">
    <property type="entry name" value="Amidase_domain"/>
</dbReference>
<evidence type="ECO:0000259" key="2">
    <source>
        <dbReference type="SMART" id="SM00644"/>
    </source>
</evidence>
<dbReference type="GO" id="GO:0008745">
    <property type="term" value="F:N-acetylmuramoyl-L-alanine amidase activity"/>
    <property type="evidence" value="ECO:0007669"/>
    <property type="project" value="InterPro"/>
</dbReference>
<dbReference type="SUPFAM" id="SSF55846">
    <property type="entry name" value="N-acetylmuramoyl-L-alanine amidase-like"/>
    <property type="match status" value="1"/>
</dbReference>
<dbReference type="RefSeq" id="WP_160200640.1">
    <property type="nucleotide sequence ID" value="NZ_QXWK01000001.1"/>
</dbReference>
<dbReference type="EMBL" id="QXWK01000001">
    <property type="protein sequence ID" value="NBH60349.1"/>
    <property type="molecule type" value="Genomic_DNA"/>
</dbReference>
<feature type="transmembrane region" description="Helical" evidence="1">
    <location>
        <begin position="20"/>
        <end position="39"/>
    </location>
</feature>
<keyword evidence="1" id="KW-1133">Transmembrane helix</keyword>
<dbReference type="InterPro" id="IPR036505">
    <property type="entry name" value="Amidase/PGRP_sf"/>
</dbReference>
<keyword evidence="1" id="KW-0472">Membrane</keyword>
<keyword evidence="4" id="KW-1185">Reference proteome</keyword>
<reference evidence="3 4" key="1">
    <citation type="submission" date="2018-08" db="EMBL/GenBank/DDBJ databases">
        <title>Murine metabolic-syndrome-specific gut microbial biobank.</title>
        <authorList>
            <person name="Liu C."/>
        </authorList>
    </citation>
    <scope>NUCLEOTIDE SEQUENCE [LARGE SCALE GENOMIC DNA]</scope>
    <source>
        <strain evidence="3 4">28</strain>
    </source>
</reference>
<dbReference type="Pfam" id="PF01510">
    <property type="entry name" value="Amidase_2"/>
    <property type="match status" value="1"/>
</dbReference>
<comment type="caution">
    <text evidence="3">The sequence shown here is derived from an EMBL/GenBank/DDBJ whole genome shotgun (WGS) entry which is preliminary data.</text>
</comment>
<name>A0A845QFH7_9FIRM</name>
<dbReference type="AlphaFoldDB" id="A0A845QFH7"/>
<dbReference type="GO" id="GO:0009253">
    <property type="term" value="P:peptidoglycan catabolic process"/>
    <property type="evidence" value="ECO:0007669"/>
    <property type="project" value="InterPro"/>
</dbReference>
<accession>A0A845QFH7</accession>
<dbReference type="CDD" id="cd06583">
    <property type="entry name" value="PGRP"/>
    <property type="match status" value="1"/>
</dbReference>
<evidence type="ECO:0000256" key="1">
    <source>
        <dbReference type="SAM" id="Phobius"/>
    </source>
</evidence>
<dbReference type="SMART" id="SM00644">
    <property type="entry name" value="Ami_2"/>
    <property type="match status" value="1"/>
</dbReference>
<feature type="domain" description="N-acetylmuramoyl-L-alanine amidase" evidence="2">
    <location>
        <begin position="72"/>
        <end position="209"/>
    </location>
</feature>
<proteinExistence type="predicted"/>
<sequence length="233" mass="25939">MGKKNIQMKNKKRYTGEKMLLLGFCVMACFVLLMAYRFMSSIPDTVGRELSAAEEQEVIERNSSMIDYIWLTANADFPRGEKIQKITIHHMAGNFTLEQVGKDFSTSDRKASSNYAIDSTGRVALYVEEGNRPWSSSSKENDDMAVTIEVANDEIGGSWHVSDAAYEKLIALCADICRRNGIQKLVYTGDAAGNLTLHKMFSKKTECPGAYLESKMVDISDAVNQKLSTSDSK</sequence>
<dbReference type="Proteomes" id="UP000446866">
    <property type="component" value="Unassembled WGS sequence"/>
</dbReference>
<evidence type="ECO:0000313" key="3">
    <source>
        <dbReference type="EMBL" id="NBH60349.1"/>
    </source>
</evidence>
<keyword evidence="1" id="KW-0812">Transmembrane</keyword>
<organism evidence="3 4">
    <name type="scientific">Anaerotruncus colihominis</name>
    <dbReference type="NCBI Taxonomy" id="169435"/>
    <lineage>
        <taxon>Bacteria</taxon>
        <taxon>Bacillati</taxon>
        <taxon>Bacillota</taxon>
        <taxon>Clostridia</taxon>
        <taxon>Eubacteriales</taxon>
        <taxon>Oscillospiraceae</taxon>
        <taxon>Anaerotruncus</taxon>
    </lineage>
</organism>
<gene>
    <name evidence="3" type="ORF">D0435_01495</name>
</gene>
<dbReference type="Gene3D" id="3.40.80.10">
    <property type="entry name" value="Peptidoglycan recognition protein-like"/>
    <property type="match status" value="1"/>
</dbReference>
<evidence type="ECO:0000313" key="4">
    <source>
        <dbReference type="Proteomes" id="UP000446866"/>
    </source>
</evidence>